<dbReference type="CDD" id="cd00090">
    <property type="entry name" value="HTH_ARSR"/>
    <property type="match status" value="1"/>
</dbReference>
<accession>A0A424YCL2</accession>
<name>A0A424YCL2_9FIRM</name>
<dbReference type="PANTHER" id="PTHR35004">
    <property type="entry name" value="TRANSPOSASE RV3428C-RELATED"/>
    <property type="match status" value="1"/>
</dbReference>
<dbReference type="AlphaFoldDB" id="A0A424YCL2"/>
<dbReference type="Proteomes" id="UP000285138">
    <property type="component" value="Unassembled WGS sequence"/>
</dbReference>
<evidence type="ECO:0000259" key="2">
    <source>
        <dbReference type="PROSITE" id="PS50994"/>
    </source>
</evidence>
<dbReference type="GO" id="GO:0003676">
    <property type="term" value="F:nucleic acid binding"/>
    <property type="evidence" value="ECO:0007669"/>
    <property type="project" value="InterPro"/>
</dbReference>
<dbReference type="GO" id="GO:0006355">
    <property type="term" value="P:regulation of DNA-templated transcription"/>
    <property type="evidence" value="ECO:0007669"/>
    <property type="project" value="InterPro"/>
</dbReference>
<dbReference type="Gene3D" id="1.10.10.10">
    <property type="entry name" value="Winged helix-like DNA-binding domain superfamily/Winged helix DNA-binding domain"/>
    <property type="match status" value="1"/>
</dbReference>
<dbReference type="GO" id="GO:0015074">
    <property type="term" value="P:DNA integration"/>
    <property type="evidence" value="ECO:0007669"/>
    <property type="project" value="InterPro"/>
</dbReference>
<organism evidence="3 4">
    <name type="scientific">Candidatus Syntrophonatronum acetioxidans</name>
    <dbReference type="NCBI Taxonomy" id="1795816"/>
    <lineage>
        <taxon>Bacteria</taxon>
        <taxon>Bacillati</taxon>
        <taxon>Bacillota</taxon>
        <taxon>Clostridia</taxon>
        <taxon>Eubacteriales</taxon>
        <taxon>Syntrophomonadaceae</taxon>
        <taxon>Candidatus Syntrophonatronum</taxon>
    </lineage>
</organism>
<feature type="domain" description="HTH IS408-type" evidence="1">
    <location>
        <begin position="14"/>
        <end position="92"/>
    </location>
</feature>
<feature type="domain" description="Integrase catalytic" evidence="2">
    <location>
        <begin position="129"/>
        <end position="331"/>
    </location>
</feature>
<dbReference type="Pfam" id="PF00665">
    <property type="entry name" value="rve"/>
    <property type="match status" value="1"/>
</dbReference>
<evidence type="ECO:0000313" key="3">
    <source>
        <dbReference type="EMBL" id="RQD74991.1"/>
    </source>
</evidence>
<gene>
    <name evidence="3" type="ORF">D5R97_07030</name>
</gene>
<dbReference type="SUPFAM" id="SSF53098">
    <property type="entry name" value="Ribonuclease H-like"/>
    <property type="match status" value="1"/>
</dbReference>
<sequence length="338" mass="39078">MPKKKKGRLSMRKIKEILRLNGAGLSNRQIAKSVKASPSTVSVHLSRAEEVGLTWPLPEDLSEEDLMAILYPQTGKKNKRPMPDLKYTHRELKRKSVTLQLLWEEYINQNPDGYRYSYFCELYYDWRQKLDLPLRQSHKAGEKVFVDFAGQTMQVVEQKTGEVTPAYIFIAVLGASNYTFARGVFSCNLENWVFLHCQAFERFGGTPEIIVPDNPRTAVTKTCRYEPDINPSFQEMAEHYGCAVIPGRPYKPKDKAKAENAVLFVERQILARLRNRIFFSLEELNNAIDEELIDLNERPFQKLEGSRKSWFETVDKPALKPLPLKRFELASWKSLLVN</sequence>
<dbReference type="NCBIfam" id="NF033546">
    <property type="entry name" value="transpos_IS21"/>
    <property type="match status" value="1"/>
</dbReference>
<dbReference type="PANTHER" id="PTHR35004:SF8">
    <property type="entry name" value="TRANSPOSASE RV3428C-RELATED"/>
    <property type="match status" value="1"/>
</dbReference>
<proteinExistence type="predicted"/>
<dbReference type="InterPro" id="IPR000792">
    <property type="entry name" value="Tscrpt_reg_LuxR_C"/>
</dbReference>
<dbReference type="InterPro" id="IPR036397">
    <property type="entry name" value="RNaseH_sf"/>
</dbReference>
<dbReference type="PROSITE" id="PS50994">
    <property type="entry name" value="INTEGRASE"/>
    <property type="match status" value="1"/>
</dbReference>
<dbReference type="InterPro" id="IPR012337">
    <property type="entry name" value="RNaseH-like_sf"/>
</dbReference>
<reference evidence="3 4" key="1">
    <citation type="submission" date="2018-08" db="EMBL/GenBank/DDBJ databases">
        <title>The metabolism and importance of syntrophic acetate oxidation coupled to methane or sulfide production in haloalkaline environments.</title>
        <authorList>
            <person name="Timmers P.H.A."/>
            <person name="Vavourakis C.D."/>
            <person name="Sorokin D.Y."/>
            <person name="Sinninghe Damste J.S."/>
            <person name="Muyzer G."/>
            <person name="Stams A.J.M."/>
            <person name="Plugge C.M."/>
        </authorList>
    </citation>
    <scope>NUCLEOTIDE SEQUENCE [LARGE SCALE GENOMIC DNA]</scope>
    <source>
        <strain evidence="3">MSAO_Bac1</strain>
    </source>
</reference>
<comment type="caution">
    <text evidence="3">The sequence shown here is derived from an EMBL/GenBank/DDBJ whole genome shotgun (WGS) entry which is preliminary data.</text>
</comment>
<dbReference type="Gene3D" id="3.30.420.10">
    <property type="entry name" value="Ribonuclease H-like superfamily/Ribonuclease H"/>
    <property type="match status" value="1"/>
</dbReference>
<protein>
    <submittedName>
        <fullName evidence="3">IS21 family transposase</fullName>
    </submittedName>
</protein>
<dbReference type="PROSITE" id="PS50532">
    <property type="entry name" value="HTH_IS408"/>
    <property type="match status" value="1"/>
</dbReference>
<feature type="non-terminal residue" evidence="3">
    <location>
        <position position="338"/>
    </location>
</feature>
<dbReference type="InterPro" id="IPR036388">
    <property type="entry name" value="WH-like_DNA-bd_sf"/>
</dbReference>
<dbReference type="InterPro" id="IPR011991">
    <property type="entry name" value="ArsR-like_HTH"/>
</dbReference>
<dbReference type="InterPro" id="IPR017895">
    <property type="entry name" value="HTH_IS408/IS1162_type"/>
</dbReference>
<dbReference type="Pfam" id="PF00196">
    <property type="entry name" value="GerE"/>
    <property type="match status" value="1"/>
</dbReference>
<dbReference type="InterPro" id="IPR001584">
    <property type="entry name" value="Integrase_cat-core"/>
</dbReference>
<dbReference type="EMBL" id="QZAA01000178">
    <property type="protein sequence ID" value="RQD74991.1"/>
    <property type="molecule type" value="Genomic_DNA"/>
</dbReference>
<evidence type="ECO:0000259" key="1">
    <source>
        <dbReference type="PROSITE" id="PS50532"/>
    </source>
</evidence>
<evidence type="ECO:0000313" key="4">
    <source>
        <dbReference type="Proteomes" id="UP000285138"/>
    </source>
</evidence>